<dbReference type="RefSeq" id="WP_170926502.1">
    <property type="nucleotide sequence ID" value="NZ_FXWK01000002.1"/>
</dbReference>
<dbReference type="NCBIfam" id="TIGR03223">
    <property type="entry name" value="Phn_opern_protn"/>
    <property type="match status" value="1"/>
</dbReference>
<dbReference type="Pfam" id="PF06299">
    <property type="entry name" value="DUF1045"/>
    <property type="match status" value="1"/>
</dbReference>
<gene>
    <name evidence="1" type="ORF">SAMN06295905_2894</name>
</gene>
<dbReference type="InterPro" id="IPR009389">
    <property type="entry name" value="DUF1045"/>
</dbReference>
<proteinExistence type="predicted"/>
<dbReference type="AlphaFoldDB" id="A0A1Y6GB08"/>
<protein>
    <submittedName>
        <fullName evidence="1">Putative phosphonate metabolism protein</fullName>
    </submittedName>
</protein>
<dbReference type="Gene3D" id="3.90.1140.10">
    <property type="entry name" value="Cyclic phosphodiesterase"/>
    <property type="match status" value="1"/>
</dbReference>
<accession>A0A1Y6GB08</accession>
<evidence type="ECO:0000313" key="2">
    <source>
        <dbReference type="Proteomes" id="UP000194474"/>
    </source>
</evidence>
<dbReference type="Proteomes" id="UP000194474">
    <property type="component" value="Unassembled WGS sequence"/>
</dbReference>
<name>A0A1Y6GB08_9HYPH</name>
<reference evidence="2" key="1">
    <citation type="submission" date="2017-04" db="EMBL/GenBank/DDBJ databases">
        <authorList>
            <person name="Varghese N."/>
            <person name="Submissions S."/>
        </authorList>
    </citation>
    <scope>NUCLEOTIDE SEQUENCE [LARGE SCALE GENOMIC DNA]</scope>
</reference>
<dbReference type="PIRSF" id="PIRSF033328">
    <property type="entry name" value="Phest_Mll4975"/>
    <property type="match status" value="1"/>
</dbReference>
<sequence length="233" mass="26080">MPQRFAIYYAPAATDHLWERAAVWLGRDPSTGLPYDGAVAGIDRARLLNLTQSAGRYGFHATLKPPMALAPGQDEEGLREAMQRAAAELEPVPLGKLVIADIDGFLALVPERAENAALQDFAASVVEIFEPFRAPLSPRDRAARASHGLTPRQEELLDAYGYPYVFDEFRFHMTLTDRLAEEDRSALLQAAQTWFAPVLEEELTLDRLTLFHEKENKLPFSRMADFPLGRGRE</sequence>
<organism evidence="1 2">
    <name type="scientific">Devosia lucknowensis</name>
    <dbReference type="NCBI Taxonomy" id="1096929"/>
    <lineage>
        <taxon>Bacteria</taxon>
        <taxon>Pseudomonadati</taxon>
        <taxon>Pseudomonadota</taxon>
        <taxon>Alphaproteobacteria</taxon>
        <taxon>Hyphomicrobiales</taxon>
        <taxon>Devosiaceae</taxon>
        <taxon>Devosia</taxon>
    </lineage>
</organism>
<dbReference type="EMBL" id="FXWK01000002">
    <property type="protein sequence ID" value="SMQ85607.1"/>
    <property type="molecule type" value="Genomic_DNA"/>
</dbReference>
<keyword evidence="2" id="KW-1185">Reference proteome</keyword>
<evidence type="ECO:0000313" key="1">
    <source>
        <dbReference type="EMBL" id="SMQ85607.1"/>
    </source>
</evidence>